<dbReference type="GO" id="GO:0016020">
    <property type="term" value="C:membrane"/>
    <property type="evidence" value="ECO:0007669"/>
    <property type="project" value="InterPro"/>
</dbReference>
<feature type="transmembrane region" description="Helical" evidence="9">
    <location>
        <begin position="12"/>
        <end position="32"/>
    </location>
</feature>
<evidence type="ECO:0000256" key="3">
    <source>
        <dbReference type="ARBA" id="ARBA00022553"/>
    </source>
</evidence>
<evidence type="ECO:0000256" key="1">
    <source>
        <dbReference type="ARBA" id="ARBA00000085"/>
    </source>
</evidence>
<feature type="transmembrane region" description="Helical" evidence="9">
    <location>
        <begin position="243"/>
        <end position="264"/>
    </location>
</feature>
<dbReference type="RefSeq" id="WP_166380452.1">
    <property type="nucleotide sequence ID" value="NZ_BAAATT010000011.1"/>
</dbReference>
<dbReference type="GO" id="GO:0046983">
    <property type="term" value="F:protein dimerization activity"/>
    <property type="evidence" value="ECO:0007669"/>
    <property type="project" value="InterPro"/>
</dbReference>
<dbReference type="EC" id="2.7.13.3" evidence="2"/>
<dbReference type="AlphaFoldDB" id="A0A8J3LA94"/>
<dbReference type="PANTHER" id="PTHR24421">
    <property type="entry name" value="NITRATE/NITRITE SENSOR PROTEIN NARX-RELATED"/>
    <property type="match status" value="1"/>
</dbReference>
<comment type="caution">
    <text evidence="11">The sequence shown here is derived from an EMBL/GenBank/DDBJ whole genome shotgun (WGS) entry which is preliminary data.</text>
</comment>
<evidence type="ECO:0000256" key="5">
    <source>
        <dbReference type="ARBA" id="ARBA00022741"/>
    </source>
</evidence>
<dbReference type="Pfam" id="PF02518">
    <property type="entry name" value="HATPase_c"/>
    <property type="match status" value="1"/>
</dbReference>
<protein>
    <recommendedName>
        <fullName evidence="2">histidine kinase</fullName>
        <ecNumber evidence="2">2.7.13.3</ecNumber>
    </recommendedName>
</protein>
<dbReference type="InterPro" id="IPR003594">
    <property type="entry name" value="HATPase_dom"/>
</dbReference>
<keyword evidence="12" id="KW-1185">Reference proteome</keyword>
<dbReference type="Gene3D" id="1.20.5.1930">
    <property type="match status" value="1"/>
</dbReference>
<feature type="transmembrane region" description="Helical" evidence="9">
    <location>
        <begin position="102"/>
        <end position="125"/>
    </location>
</feature>
<sequence>MTDRRRPVTAWVVLAVTSVLSVGSAAGWLVAAPRWDPWMLYSLVDWLVGAVYGVVAWLMLSRRGHLAAWIMAAAGIGGAASAALATWAVLGEARPAVLPPAVLLGAMYWLWIPGSYALTVVLPWLLPIRRFGPLDRFAVGAGAAFIVVVQLSTMSDPAESWRPLPVDDPALLAGRAAVTPWLNVGWLALTLAAAAGVIARRRRASPPDRRGLGWLAIGITLLGLAIGPLALHTAWGVPVYGPLAPALMLAAQLFFPAAVLVVVLRQRLWGMELAVGRTLVWALMTCIVIGGYTVVVLVADRVLVMPSVVPQALATALLAAAFLPVRQWVQARVDRLVHGEGDRRLIRQVADRLRTADRGQVMLDAVAAGIAQSLRLERVTVASGDSPVPPDGGDVLTLRLTSQGRVVAVLRAWPRPGERLGRRAVSTLGDLAPVVTALVDLAAAQGEIDLARDRTARARDEERRRLRRDLHDGLGPAFSGLALGLAAVRNMLRSRRDDPAVAAADELVGQLAAEADRQAAAVRDVARAVMPPLLDDGALAPALDQLRERYVAAGLAIEVRARPGLLPGDLATAVYGIVAEAVRNVHRHAAVDRCIIDVMNGPGGLEVSVTDHGAGIDADAATGVGTRAMHERAAGVGGTLTITTPPGGGTRVRLLVPAGTR</sequence>
<dbReference type="InterPro" id="IPR036890">
    <property type="entry name" value="HATPase_C_sf"/>
</dbReference>
<dbReference type="SMART" id="SM00387">
    <property type="entry name" value="HATPase_c"/>
    <property type="match status" value="1"/>
</dbReference>
<feature type="transmembrane region" description="Helical" evidence="9">
    <location>
        <begin position="276"/>
        <end position="298"/>
    </location>
</feature>
<evidence type="ECO:0000256" key="7">
    <source>
        <dbReference type="ARBA" id="ARBA00022840"/>
    </source>
</evidence>
<feature type="transmembrane region" description="Helical" evidence="9">
    <location>
        <begin position="304"/>
        <end position="325"/>
    </location>
</feature>
<dbReference type="SUPFAM" id="SSF55874">
    <property type="entry name" value="ATPase domain of HSP90 chaperone/DNA topoisomerase II/histidine kinase"/>
    <property type="match status" value="1"/>
</dbReference>
<dbReference type="PANTHER" id="PTHR24421:SF10">
    <property type="entry name" value="NITRATE_NITRITE SENSOR PROTEIN NARQ"/>
    <property type="match status" value="1"/>
</dbReference>
<organism evidence="11 12">
    <name type="scientific">Catellatospora methionotrophica</name>
    <dbReference type="NCBI Taxonomy" id="121620"/>
    <lineage>
        <taxon>Bacteria</taxon>
        <taxon>Bacillati</taxon>
        <taxon>Actinomycetota</taxon>
        <taxon>Actinomycetes</taxon>
        <taxon>Micromonosporales</taxon>
        <taxon>Micromonosporaceae</taxon>
        <taxon>Catellatospora</taxon>
    </lineage>
</organism>
<feature type="transmembrane region" description="Helical" evidence="9">
    <location>
        <begin position="67"/>
        <end position="90"/>
    </location>
</feature>
<evidence type="ECO:0000256" key="6">
    <source>
        <dbReference type="ARBA" id="ARBA00022777"/>
    </source>
</evidence>
<dbReference type="Gene3D" id="3.30.565.10">
    <property type="entry name" value="Histidine kinase-like ATPase, C-terminal domain"/>
    <property type="match status" value="1"/>
</dbReference>
<accession>A0A8J3LA94</accession>
<feature type="transmembrane region" description="Helical" evidence="9">
    <location>
        <begin position="38"/>
        <end position="60"/>
    </location>
</feature>
<keyword evidence="4" id="KW-0808">Transferase</keyword>
<dbReference type="InterPro" id="IPR011712">
    <property type="entry name" value="Sig_transdc_His_kin_sub3_dim/P"/>
</dbReference>
<dbReference type="GO" id="GO:0000155">
    <property type="term" value="F:phosphorelay sensor kinase activity"/>
    <property type="evidence" value="ECO:0007669"/>
    <property type="project" value="InterPro"/>
</dbReference>
<reference evidence="11" key="1">
    <citation type="submission" date="2021-01" db="EMBL/GenBank/DDBJ databases">
        <title>Whole genome shotgun sequence of Catellatospora methionotrophica NBRC 14553.</title>
        <authorList>
            <person name="Komaki H."/>
            <person name="Tamura T."/>
        </authorList>
    </citation>
    <scope>NUCLEOTIDE SEQUENCE</scope>
    <source>
        <strain evidence="11">NBRC 14553</strain>
    </source>
</reference>
<proteinExistence type="predicted"/>
<feature type="transmembrane region" description="Helical" evidence="9">
    <location>
        <begin position="137"/>
        <end position="155"/>
    </location>
</feature>
<dbReference type="EMBL" id="BONJ01000001">
    <property type="protein sequence ID" value="GIG11979.1"/>
    <property type="molecule type" value="Genomic_DNA"/>
</dbReference>
<feature type="domain" description="Histidine kinase/HSP90-like ATPase" evidence="10">
    <location>
        <begin position="569"/>
        <end position="660"/>
    </location>
</feature>
<dbReference type="Pfam" id="PF07730">
    <property type="entry name" value="HisKA_3"/>
    <property type="match status" value="1"/>
</dbReference>
<evidence type="ECO:0000313" key="11">
    <source>
        <dbReference type="EMBL" id="GIG11979.1"/>
    </source>
</evidence>
<feature type="transmembrane region" description="Helical" evidence="9">
    <location>
        <begin position="181"/>
        <end position="199"/>
    </location>
</feature>
<dbReference type="InterPro" id="IPR050482">
    <property type="entry name" value="Sensor_HK_TwoCompSys"/>
</dbReference>
<keyword evidence="5" id="KW-0547">Nucleotide-binding</keyword>
<gene>
    <name evidence="11" type="ORF">Cme02nite_03110</name>
</gene>
<evidence type="ECO:0000256" key="4">
    <source>
        <dbReference type="ARBA" id="ARBA00022679"/>
    </source>
</evidence>
<keyword evidence="8" id="KW-0902">Two-component regulatory system</keyword>
<dbReference type="CDD" id="cd16917">
    <property type="entry name" value="HATPase_UhpB-NarQ-NarX-like"/>
    <property type="match status" value="1"/>
</dbReference>
<keyword evidence="9" id="KW-0812">Transmembrane</keyword>
<evidence type="ECO:0000256" key="9">
    <source>
        <dbReference type="SAM" id="Phobius"/>
    </source>
</evidence>
<keyword evidence="6" id="KW-0418">Kinase</keyword>
<dbReference type="Proteomes" id="UP000660339">
    <property type="component" value="Unassembled WGS sequence"/>
</dbReference>
<evidence type="ECO:0000256" key="2">
    <source>
        <dbReference type="ARBA" id="ARBA00012438"/>
    </source>
</evidence>
<name>A0A8J3LA94_9ACTN</name>
<keyword evidence="7" id="KW-0067">ATP-binding</keyword>
<evidence type="ECO:0000256" key="8">
    <source>
        <dbReference type="ARBA" id="ARBA00023012"/>
    </source>
</evidence>
<evidence type="ECO:0000259" key="10">
    <source>
        <dbReference type="SMART" id="SM00387"/>
    </source>
</evidence>
<keyword evidence="9" id="KW-0472">Membrane</keyword>
<feature type="transmembrane region" description="Helical" evidence="9">
    <location>
        <begin position="211"/>
        <end position="231"/>
    </location>
</feature>
<dbReference type="GO" id="GO:0005524">
    <property type="term" value="F:ATP binding"/>
    <property type="evidence" value="ECO:0007669"/>
    <property type="project" value="UniProtKB-KW"/>
</dbReference>
<keyword evidence="3" id="KW-0597">Phosphoprotein</keyword>
<comment type="catalytic activity">
    <reaction evidence="1">
        <text>ATP + protein L-histidine = ADP + protein N-phospho-L-histidine.</text>
        <dbReference type="EC" id="2.7.13.3"/>
    </reaction>
</comment>
<evidence type="ECO:0000313" key="12">
    <source>
        <dbReference type="Proteomes" id="UP000660339"/>
    </source>
</evidence>
<keyword evidence="9" id="KW-1133">Transmembrane helix</keyword>